<dbReference type="RefSeq" id="WP_136829957.1">
    <property type="nucleotide sequence ID" value="NZ_SWBM01000001.1"/>
</dbReference>
<dbReference type="SUPFAM" id="SSF56645">
    <property type="entry name" value="Acyl-CoA dehydrogenase NM domain-like"/>
    <property type="match status" value="1"/>
</dbReference>
<dbReference type="InterPro" id="IPR037069">
    <property type="entry name" value="AcylCoA_DH/ox_N_sf"/>
</dbReference>
<dbReference type="Gene3D" id="2.40.110.10">
    <property type="entry name" value="Butyryl-CoA Dehydrogenase, subunit A, domain 2"/>
    <property type="match status" value="1"/>
</dbReference>
<keyword evidence="3" id="KW-1185">Reference proteome</keyword>
<protein>
    <submittedName>
        <fullName evidence="2">Acyl-CoA dehydrogenase</fullName>
    </submittedName>
</protein>
<dbReference type="Proteomes" id="UP000307756">
    <property type="component" value="Unassembled WGS sequence"/>
</dbReference>
<dbReference type="PANTHER" id="PTHR43884">
    <property type="entry name" value="ACYL-COA DEHYDROGENASE"/>
    <property type="match status" value="1"/>
</dbReference>
<dbReference type="OrthoDB" id="9785203at2"/>
<dbReference type="GO" id="GO:0003995">
    <property type="term" value="F:acyl-CoA dehydrogenase activity"/>
    <property type="evidence" value="ECO:0007669"/>
    <property type="project" value="TreeGrafter"/>
</dbReference>
<dbReference type="PANTHER" id="PTHR43884:SF12">
    <property type="entry name" value="ISOVALERYL-COA DEHYDROGENASE, MITOCHONDRIAL-RELATED"/>
    <property type="match status" value="1"/>
</dbReference>
<dbReference type="EMBL" id="SWBM01000001">
    <property type="protein sequence ID" value="TKC19121.1"/>
    <property type="molecule type" value="Genomic_DNA"/>
</dbReference>
<dbReference type="Gene3D" id="1.20.140.10">
    <property type="entry name" value="Butyryl-CoA Dehydrogenase, subunit A, domain 3"/>
    <property type="match status" value="1"/>
</dbReference>
<sequence>MTLIEDNKVISQAYMTRDKLKEIASAIDSNNISPEAGINLLKRSNLMNLLIPVEFGGGGGGLQLASDVAQILASGCLSTSMMWGMHCQQIMTLIENRNNDNNHIEQTIKNISQNQEYIASVTTEVEKGGDLFSAQSALSWISENEFILDREGPIVTGGNLADFFLITVRRESSSLKNDVLLVLARKNELEIRQLSSWNPLGMRGTNSNGIHLYGKLERANIVILNNFEKITQRTLIPVGHIMWASSWLGATKDIYHKMIRIIRENHNKRYSNKSDYLYIKLSQVRLIIDTVDVYLRNMLVEYEDFRKASYEYPSKRFNININNLKIFASEELFKATDLLMDIAGMNLGYLKNEKIPIERAFRDLRSAKLMYHNDRLAMANGKLSLFDSDLLPR</sequence>
<evidence type="ECO:0000313" key="3">
    <source>
        <dbReference type="Proteomes" id="UP000307756"/>
    </source>
</evidence>
<gene>
    <name evidence="2" type="ORF">FA727_06130</name>
</gene>
<dbReference type="GO" id="GO:0050660">
    <property type="term" value="F:flavin adenine dinucleotide binding"/>
    <property type="evidence" value="ECO:0007669"/>
    <property type="project" value="InterPro"/>
</dbReference>
<comment type="caution">
    <text evidence="2">The sequence shown here is derived from an EMBL/GenBank/DDBJ whole genome shotgun (WGS) entry which is preliminary data.</text>
</comment>
<dbReference type="Pfam" id="PF02771">
    <property type="entry name" value="Acyl-CoA_dh_N"/>
    <property type="match status" value="1"/>
</dbReference>
<reference evidence="2 3" key="1">
    <citation type="journal article" date="2011" name="J. Microbiol.">
        <title>Bacillus kyonggiensis sp. nov., isolated from soil of a lettuce field.</title>
        <authorList>
            <person name="Dong K."/>
            <person name="Lee S."/>
        </authorList>
    </citation>
    <scope>NUCLEOTIDE SEQUENCE [LARGE SCALE GENOMIC DNA]</scope>
    <source>
        <strain evidence="2 3">NB22</strain>
    </source>
</reference>
<evidence type="ECO:0000313" key="2">
    <source>
        <dbReference type="EMBL" id="TKC19121.1"/>
    </source>
</evidence>
<dbReference type="AlphaFoldDB" id="A0A4U1D9E3"/>
<accession>A0A4U1D9E3</accession>
<feature type="domain" description="Acyl-CoA dehydrogenase/oxidase N-terminal" evidence="1">
    <location>
        <begin position="16"/>
        <end position="95"/>
    </location>
</feature>
<name>A0A4U1D9E3_9BACI</name>
<evidence type="ECO:0000259" key="1">
    <source>
        <dbReference type="Pfam" id="PF02771"/>
    </source>
</evidence>
<proteinExistence type="predicted"/>
<dbReference type="InterPro" id="IPR013786">
    <property type="entry name" value="AcylCoA_DH/ox_N"/>
</dbReference>
<organism evidence="2 3">
    <name type="scientific">Robertmurraya kyonggiensis</name>
    <dbReference type="NCBI Taxonomy" id="1037680"/>
    <lineage>
        <taxon>Bacteria</taxon>
        <taxon>Bacillati</taxon>
        <taxon>Bacillota</taxon>
        <taxon>Bacilli</taxon>
        <taxon>Bacillales</taxon>
        <taxon>Bacillaceae</taxon>
        <taxon>Robertmurraya</taxon>
    </lineage>
</organism>
<dbReference type="InterPro" id="IPR046373">
    <property type="entry name" value="Acyl-CoA_Oxase/DH_mid-dom_sf"/>
</dbReference>
<dbReference type="PIRSF" id="PIRSF016578">
    <property type="entry name" value="HsaA"/>
    <property type="match status" value="1"/>
</dbReference>
<dbReference type="InterPro" id="IPR009100">
    <property type="entry name" value="AcylCoA_DH/oxidase_NM_dom_sf"/>
</dbReference>
<dbReference type="Gene3D" id="1.10.540.10">
    <property type="entry name" value="Acyl-CoA dehydrogenase/oxidase, N-terminal domain"/>
    <property type="match status" value="1"/>
</dbReference>